<dbReference type="Pfam" id="PF00248">
    <property type="entry name" value="Aldo_ket_red"/>
    <property type="match status" value="1"/>
</dbReference>
<proteinExistence type="predicted"/>
<evidence type="ECO:0000313" key="4">
    <source>
        <dbReference type="Proteomes" id="UP000239757"/>
    </source>
</evidence>
<dbReference type="OrthoDB" id="416253at2759"/>
<dbReference type="InterPro" id="IPR020471">
    <property type="entry name" value="AKR"/>
</dbReference>
<name>A0A2P5XU54_GOSBA</name>
<dbReference type="EMBL" id="KZ664223">
    <property type="protein sequence ID" value="PPS06857.1"/>
    <property type="molecule type" value="Genomic_DNA"/>
</dbReference>
<dbReference type="InterPro" id="IPR018170">
    <property type="entry name" value="Aldo/ket_reductase_CS"/>
</dbReference>
<gene>
    <name evidence="3" type="ORF">GOBAR_AA13784</name>
</gene>
<dbReference type="Proteomes" id="UP000239757">
    <property type="component" value="Unassembled WGS sequence"/>
</dbReference>
<feature type="domain" description="NADP-dependent oxidoreductase" evidence="2">
    <location>
        <begin position="20"/>
        <end position="350"/>
    </location>
</feature>
<accession>A0A2P5XU54</accession>
<sequence>MKGKTGNFFVLNTGAKIPDIGLGTWQSGGDLCVDAVKTALSVGYRHIDCAHLYGNEVEVGEALAEAFKGSLKREDVFLTSKLYCTMNSLNKIENYVKVSLKNLGVSYLDLYLMHWPEISAFGDATDPPSKSGSERRQFLSRLKKVWKAMEALVESGLVRAIGVSNFSVPQIKELLKFTKIVPAVNQVELHPFWRQDELVKFCQSKGIHVSAHTPLGVPTSSPGVSDSGSGGEDEPGTPRISFRRSRSVHGPMLKLSVVGEIADRHKKTPEQTLNVIMCIVDMLSSKQVVSFMCMIVHYFILAQFKVILRWGFQRGTSVLPCSLKPDRIKQNIDIFNWSLSDDEWKRLNQIEPQVCLFGDGPLNNLSGRGLMFGSGPLQAVHEIEDDAESNA</sequence>
<dbReference type="InterPro" id="IPR023210">
    <property type="entry name" value="NADP_OxRdtase_dom"/>
</dbReference>
<dbReference type="PANTHER" id="PTHR11732">
    <property type="entry name" value="ALDO/KETO REDUCTASE"/>
    <property type="match status" value="1"/>
</dbReference>
<dbReference type="PRINTS" id="PR00069">
    <property type="entry name" value="ALDKETRDTASE"/>
</dbReference>
<dbReference type="PROSITE" id="PS00062">
    <property type="entry name" value="ALDOKETO_REDUCTASE_2"/>
    <property type="match status" value="1"/>
</dbReference>
<dbReference type="AlphaFoldDB" id="A0A2P5XU54"/>
<dbReference type="InterPro" id="IPR036812">
    <property type="entry name" value="NAD(P)_OxRdtase_dom_sf"/>
</dbReference>
<evidence type="ECO:0000313" key="3">
    <source>
        <dbReference type="EMBL" id="PPS06857.1"/>
    </source>
</evidence>
<evidence type="ECO:0000259" key="2">
    <source>
        <dbReference type="Pfam" id="PF00248"/>
    </source>
</evidence>
<dbReference type="SUPFAM" id="SSF51430">
    <property type="entry name" value="NAD(P)-linked oxidoreductase"/>
    <property type="match status" value="2"/>
</dbReference>
<dbReference type="Gene3D" id="3.20.20.100">
    <property type="entry name" value="NADP-dependent oxidoreductase domain"/>
    <property type="match status" value="1"/>
</dbReference>
<protein>
    <recommendedName>
        <fullName evidence="2">NADP-dependent oxidoreductase domain-containing protein</fullName>
    </recommendedName>
</protein>
<organism evidence="3 4">
    <name type="scientific">Gossypium barbadense</name>
    <name type="common">Sea Island cotton</name>
    <name type="synonym">Hibiscus barbadensis</name>
    <dbReference type="NCBI Taxonomy" id="3634"/>
    <lineage>
        <taxon>Eukaryota</taxon>
        <taxon>Viridiplantae</taxon>
        <taxon>Streptophyta</taxon>
        <taxon>Embryophyta</taxon>
        <taxon>Tracheophyta</taxon>
        <taxon>Spermatophyta</taxon>
        <taxon>Magnoliopsida</taxon>
        <taxon>eudicotyledons</taxon>
        <taxon>Gunneridae</taxon>
        <taxon>Pentapetalae</taxon>
        <taxon>rosids</taxon>
        <taxon>malvids</taxon>
        <taxon>Malvales</taxon>
        <taxon>Malvaceae</taxon>
        <taxon>Malvoideae</taxon>
        <taxon>Gossypium</taxon>
    </lineage>
</organism>
<evidence type="ECO:0000256" key="1">
    <source>
        <dbReference type="SAM" id="MobiDB-lite"/>
    </source>
</evidence>
<reference evidence="3 4" key="1">
    <citation type="submission" date="2015-01" db="EMBL/GenBank/DDBJ databases">
        <title>Genome of allotetraploid Gossypium barbadense reveals genomic plasticity and fiber elongation in cotton evolution.</title>
        <authorList>
            <person name="Chen X."/>
            <person name="Liu X."/>
            <person name="Zhao B."/>
            <person name="Zheng H."/>
            <person name="Hu Y."/>
            <person name="Lu G."/>
            <person name="Yang C."/>
            <person name="Chen J."/>
            <person name="Shan C."/>
            <person name="Zhang L."/>
            <person name="Zhou Y."/>
            <person name="Wang L."/>
            <person name="Guo W."/>
            <person name="Bai Y."/>
            <person name="Ruan J."/>
            <person name="Shangguan X."/>
            <person name="Mao Y."/>
            <person name="Jiang J."/>
            <person name="Zhu Y."/>
            <person name="Lei J."/>
            <person name="Kang H."/>
            <person name="Chen S."/>
            <person name="He X."/>
            <person name="Wang R."/>
            <person name="Wang Y."/>
            <person name="Chen J."/>
            <person name="Wang L."/>
            <person name="Yu S."/>
            <person name="Wang B."/>
            <person name="Wei J."/>
            <person name="Song S."/>
            <person name="Lu X."/>
            <person name="Gao Z."/>
            <person name="Gu W."/>
            <person name="Deng X."/>
            <person name="Ma D."/>
            <person name="Wang S."/>
            <person name="Liang W."/>
            <person name="Fang L."/>
            <person name="Cai C."/>
            <person name="Zhu X."/>
            <person name="Zhou B."/>
            <person name="Zhang Y."/>
            <person name="Chen Z."/>
            <person name="Xu S."/>
            <person name="Zhu R."/>
            <person name="Wang S."/>
            <person name="Zhang T."/>
            <person name="Zhao G."/>
        </authorList>
    </citation>
    <scope>NUCLEOTIDE SEQUENCE [LARGE SCALE GENOMIC DNA]</scope>
    <source>
        <strain evidence="4">cv. Xinhai21</strain>
        <tissue evidence="3">Leaf</tissue>
    </source>
</reference>
<dbReference type="GO" id="GO:0016491">
    <property type="term" value="F:oxidoreductase activity"/>
    <property type="evidence" value="ECO:0007669"/>
    <property type="project" value="InterPro"/>
</dbReference>
<feature type="compositionally biased region" description="Low complexity" evidence="1">
    <location>
        <begin position="216"/>
        <end position="227"/>
    </location>
</feature>
<dbReference type="PROSITE" id="PS00798">
    <property type="entry name" value="ALDOKETO_REDUCTASE_1"/>
    <property type="match status" value="1"/>
</dbReference>
<feature type="region of interest" description="Disordered" evidence="1">
    <location>
        <begin position="212"/>
        <end position="242"/>
    </location>
</feature>